<name>A0A9N7UH28_PLEPL</name>
<dbReference type="EMBL" id="CADEAL010001224">
    <property type="protein sequence ID" value="CAB1430342.1"/>
    <property type="molecule type" value="Genomic_DNA"/>
</dbReference>
<dbReference type="Proteomes" id="UP001153269">
    <property type="component" value="Unassembled WGS sequence"/>
</dbReference>
<accession>A0A9N7UH28</accession>
<feature type="compositionally biased region" description="Polar residues" evidence="1">
    <location>
        <begin position="51"/>
        <end position="60"/>
    </location>
</feature>
<protein>
    <submittedName>
        <fullName evidence="2">Uncharacterized protein</fullName>
    </submittedName>
</protein>
<gene>
    <name evidence="2" type="ORF">PLEPLA_LOCUS18324</name>
</gene>
<dbReference type="AlphaFoldDB" id="A0A9N7UH28"/>
<comment type="caution">
    <text evidence="2">The sequence shown here is derived from an EMBL/GenBank/DDBJ whole genome shotgun (WGS) entry which is preliminary data.</text>
</comment>
<keyword evidence="3" id="KW-1185">Reference proteome</keyword>
<evidence type="ECO:0000256" key="1">
    <source>
        <dbReference type="SAM" id="MobiDB-lite"/>
    </source>
</evidence>
<sequence>MLEKIAERQATGDSEGAERRRNERRGEKGREMEEGGRKIGEQRSKHAAVSGSLSSQAHPPLSTTITTTVLHIPFLLPFHRVGYQSSCQSPDRDSASAGNFERQVGFPSPHPNGTKMHMLAFAFPPLHPLSWTPASLYLHCLEIESTAQAGCVRAPGNTDYAPPLDRLQPLCRGLMLSSKAFSALCSSITFAQSHKTT</sequence>
<proteinExistence type="predicted"/>
<evidence type="ECO:0000313" key="2">
    <source>
        <dbReference type="EMBL" id="CAB1430342.1"/>
    </source>
</evidence>
<feature type="region of interest" description="Disordered" evidence="1">
    <location>
        <begin position="1"/>
        <end position="60"/>
    </location>
</feature>
<feature type="compositionally biased region" description="Basic and acidic residues" evidence="1">
    <location>
        <begin position="16"/>
        <end position="44"/>
    </location>
</feature>
<organism evidence="2 3">
    <name type="scientific">Pleuronectes platessa</name>
    <name type="common">European plaice</name>
    <dbReference type="NCBI Taxonomy" id="8262"/>
    <lineage>
        <taxon>Eukaryota</taxon>
        <taxon>Metazoa</taxon>
        <taxon>Chordata</taxon>
        <taxon>Craniata</taxon>
        <taxon>Vertebrata</taxon>
        <taxon>Euteleostomi</taxon>
        <taxon>Actinopterygii</taxon>
        <taxon>Neopterygii</taxon>
        <taxon>Teleostei</taxon>
        <taxon>Neoteleostei</taxon>
        <taxon>Acanthomorphata</taxon>
        <taxon>Carangaria</taxon>
        <taxon>Pleuronectiformes</taxon>
        <taxon>Pleuronectoidei</taxon>
        <taxon>Pleuronectidae</taxon>
        <taxon>Pleuronectes</taxon>
    </lineage>
</organism>
<evidence type="ECO:0000313" key="3">
    <source>
        <dbReference type="Proteomes" id="UP001153269"/>
    </source>
</evidence>
<reference evidence="2" key="1">
    <citation type="submission" date="2020-03" db="EMBL/GenBank/DDBJ databases">
        <authorList>
            <person name="Weist P."/>
        </authorList>
    </citation>
    <scope>NUCLEOTIDE SEQUENCE</scope>
</reference>